<keyword evidence="2" id="KW-0812">Transmembrane</keyword>
<evidence type="ECO:0000313" key="5">
    <source>
        <dbReference type="Proteomes" id="UP001152622"/>
    </source>
</evidence>
<gene>
    <name evidence="4" type="ORF">SKAU_G00337230</name>
</gene>
<dbReference type="EMBL" id="JAINUF010000015">
    <property type="protein sequence ID" value="KAJ8341432.1"/>
    <property type="molecule type" value="Genomic_DNA"/>
</dbReference>
<dbReference type="Proteomes" id="UP001152622">
    <property type="component" value="Chromosome 15"/>
</dbReference>
<dbReference type="InterPro" id="IPR020901">
    <property type="entry name" value="Prtase_inh_Kunz-CS"/>
</dbReference>
<dbReference type="InterPro" id="IPR002223">
    <property type="entry name" value="Kunitz_BPTI"/>
</dbReference>
<keyword evidence="1" id="KW-1015">Disulfide bond</keyword>
<keyword evidence="2" id="KW-0472">Membrane</keyword>
<sequence length="116" mass="13039">MKRTCFRFNYGGCDGNENMFQEESGCMKTCRAVTEKDVFARGAFERQEEQKSQAGIVAIAVLLGVAILIMLAVLGYCFLKGRKERQRPHRVAVNGSQVSTMEDTHRLVYNSTTKPI</sequence>
<dbReference type="GO" id="GO:0005886">
    <property type="term" value="C:plasma membrane"/>
    <property type="evidence" value="ECO:0007669"/>
    <property type="project" value="TreeGrafter"/>
</dbReference>
<protein>
    <recommendedName>
        <fullName evidence="3">BPTI/Kunitz inhibitor domain-containing protein</fullName>
    </recommendedName>
</protein>
<dbReference type="GO" id="GO:0060429">
    <property type="term" value="P:epithelium development"/>
    <property type="evidence" value="ECO:0007669"/>
    <property type="project" value="TreeGrafter"/>
</dbReference>
<name>A0A9Q1IIU7_SYNKA</name>
<evidence type="ECO:0000256" key="2">
    <source>
        <dbReference type="SAM" id="Phobius"/>
    </source>
</evidence>
<accession>A0A9Q1IIU7</accession>
<dbReference type="Pfam" id="PF00014">
    <property type="entry name" value="Kunitz_BPTI"/>
    <property type="match status" value="1"/>
</dbReference>
<reference evidence="4" key="1">
    <citation type="journal article" date="2023" name="Science">
        <title>Genome structures resolve the early diversification of teleost fishes.</title>
        <authorList>
            <person name="Parey E."/>
            <person name="Louis A."/>
            <person name="Montfort J."/>
            <person name="Bouchez O."/>
            <person name="Roques C."/>
            <person name="Iampietro C."/>
            <person name="Lluch J."/>
            <person name="Castinel A."/>
            <person name="Donnadieu C."/>
            <person name="Desvignes T."/>
            <person name="Floi Bucao C."/>
            <person name="Jouanno E."/>
            <person name="Wen M."/>
            <person name="Mejri S."/>
            <person name="Dirks R."/>
            <person name="Jansen H."/>
            <person name="Henkel C."/>
            <person name="Chen W.J."/>
            <person name="Zahm M."/>
            <person name="Cabau C."/>
            <person name="Klopp C."/>
            <person name="Thompson A.W."/>
            <person name="Robinson-Rechavi M."/>
            <person name="Braasch I."/>
            <person name="Lecointre G."/>
            <person name="Bobe J."/>
            <person name="Postlethwait J.H."/>
            <person name="Berthelot C."/>
            <person name="Roest Crollius H."/>
            <person name="Guiguen Y."/>
        </authorList>
    </citation>
    <scope>NUCLEOTIDE SEQUENCE</scope>
    <source>
        <strain evidence="4">WJC10195</strain>
    </source>
</reference>
<evidence type="ECO:0000256" key="1">
    <source>
        <dbReference type="ARBA" id="ARBA00023157"/>
    </source>
</evidence>
<dbReference type="AlphaFoldDB" id="A0A9Q1IIU7"/>
<keyword evidence="2" id="KW-1133">Transmembrane helix</keyword>
<organism evidence="4 5">
    <name type="scientific">Synaphobranchus kaupii</name>
    <name type="common">Kaup's arrowtooth eel</name>
    <dbReference type="NCBI Taxonomy" id="118154"/>
    <lineage>
        <taxon>Eukaryota</taxon>
        <taxon>Metazoa</taxon>
        <taxon>Chordata</taxon>
        <taxon>Craniata</taxon>
        <taxon>Vertebrata</taxon>
        <taxon>Euteleostomi</taxon>
        <taxon>Actinopterygii</taxon>
        <taxon>Neopterygii</taxon>
        <taxon>Teleostei</taxon>
        <taxon>Anguilliformes</taxon>
        <taxon>Synaphobranchidae</taxon>
        <taxon>Synaphobranchus</taxon>
    </lineage>
</organism>
<feature type="transmembrane region" description="Helical" evidence="2">
    <location>
        <begin position="54"/>
        <end position="79"/>
    </location>
</feature>
<evidence type="ECO:0000313" key="4">
    <source>
        <dbReference type="EMBL" id="KAJ8341432.1"/>
    </source>
</evidence>
<dbReference type="PROSITE" id="PS00280">
    <property type="entry name" value="BPTI_KUNITZ_1"/>
    <property type="match status" value="1"/>
</dbReference>
<dbReference type="SUPFAM" id="SSF57362">
    <property type="entry name" value="BPTI-like"/>
    <property type="match status" value="1"/>
</dbReference>
<dbReference type="InterPro" id="IPR036880">
    <property type="entry name" value="Kunitz_BPTI_sf"/>
</dbReference>
<dbReference type="Gene3D" id="4.10.410.10">
    <property type="entry name" value="Pancreatic trypsin inhibitor Kunitz domain"/>
    <property type="match status" value="1"/>
</dbReference>
<comment type="caution">
    <text evidence="4">The sequence shown here is derived from an EMBL/GenBank/DDBJ whole genome shotgun (WGS) entry which is preliminary data.</text>
</comment>
<dbReference type="PROSITE" id="PS50279">
    <property type="entry name" value="BPTI_KUNITZ_2"/>
    <property type="match status" value="1"/>
</dbReference>
<dbReference type="GO" id="GO:0008544">
    <property type="term" value="P:epidermis development"/>
    <property type="evidence" value="ECO:0007669"/>
    <property type="project" value="TreeGrafter"/>
</dbReference>
<dbReference type="PANTHER" id="PTHR46750:SF1">
    <property type="entry name" value="KUNITZ-TYPE PROTEASE INHIBITOR 1"/>
    <property type="match status" value="1"/>
</dbReference>
<dbReference type="PRINTS" id="PR00759">
    <property type="entry name" value="BASICPTASE"/>
</dbReference>
<keyword evidence="5" id="KW-1185">Reference proteome</keyword>
<dbReference type="PANTHER" id="PTHR46750">
    <property type="entry name" value="KUNITZ-TYPE PROTEASE INHIBITOR 1"/>
    <property type="match status" value="1"/>
</dbReference>
<dbReference type="GO" id="GO:0004867">
    <property type="term" value="F:serine-type endopeptidase inhibitor activity"/>
    <property type="evidence" value="ECO:0007669"/>
    <property type="project" value="InterPro"/>
</dbReference>
<feature type="domain" description="BPTI/Kunitz inhibitor" evidence="3">
    <location>
        <begin position="1"/>
        <end position="30"/>
    </location>
</feature>
<dbReference type="GO" id="GO:0030198">
    <property type="term" value="P:extracellular matrix organization"/>
    <property type="evidence" value="ECO:0007669"/>
    <property type="project" value="TreeGrafter"/>
</dbReference>
<dbReference type="OrthoDB" id="4473401at2759"/>
<evidence type="ECO:0000259" key="3">
    <source>
        <dbReference type="PROSITE" id="PS50279"/>
    </source>
</evidence>
<proteinExistence type="predicted"/>